<evidence type="ECO:0000313" key="11">
    <source>
        <dbReference type="Proteomes" id="UP001281024"/>
    </source>
</evidence>
<feature type="domain" description="HTH merR-type" evidence="5">
    <location>
        <begin position="12"/>
        <end position="80"/>
    </location>
</feature>
<evidence type="ECO:0000256" key="3">
    <source>
        <dbReference type="ARBA" id="ARBA00023125"/>
    </source>
</evidence>
<evidence type="ECO:0000256" key="2">
    <source>
        <dbReference type="ARBA" id="ARBA00023015"/>
    </source>
</evidence>
<evidence type="ECO:0000256" key="4">
    <source>
        <dbReference type="ARBA" id="ARBA00023163"/>
    </source>
</evidence>
<evidence type="ECO:0000259" key="5">
    <source>
        <dbReference type="PROSITE" id="PS50937"/>
    </source>
</evidence>
<dbReference type="EMBL" id="WERV01000002">
    <property type="protein sequence ID" value="MDV7714796.1"/>
    <property type="molecule type" value="Genomic_DNA"/>
</dbReference>
<proteinExistence type="predicted"/>
<dbReference type="PANTHER" id="PTHR30204:SF65">
    <property type="entry name" value="HTH-TYPE TRANSCRIPTIONAL REGULATOR TNRA"/>
    <property type="match status" value="1"/>
</dbReference>
<keyword evidence="1" id="KW-0678">Repressor</keyword>
<dbReference type="RefSeq" id="WP_002816637.1">
    <property type="nucleotide sequence ID" value="NZ_CP014324.1"/>
</dbReference>
<protein>
    <submittedName>
        <fullName evidence="7">Glutamine synthetase</fullName>
    </submittedName>
    <submittedName>
        <fullName evidence="8">HTH-type transcriptional regulator</fullName>
    </submittedName>
    <submittedName>
        <fullName evidence="6">MerR family transcriptional regulator</fullName>
    </submittedName>
</protein>
<keyword evidence="3" id="KW-0238">DNA-binding</keyword>
<dbReference type="PROSITE" id="PS50937">
    <property type="entry name" value="HTH_MERR_2"/>
    <property type="match status" value="1"/>
</dbReference>
<dbReference type="CDD" id="cd01105">
    <property type="entry name" value="HTH_GlnR-like"/>
    <property type="match status" value="1"/>
</dbReference>
<dbReference type="SUPFAM" id="SSF46955">
    <property type="entry name" value="Putative DNA-binding domain"/>
    <property type="match status" value="1"/>
</dbReference>
<name>A0A483BES1_OENOE</name>
<evidence type="ECO:0000313" key="7">
    <source>
        <dbReference type="EMBL" id="OIM21451.1"/>
    </source>
</evidence>
<accession>A0A483BES1</accession>
<dbReference type="Gene3D" id="1.10.1660.10">
    <property type="match status" value="1"/>
</dbReference>
<dbReference type="OMA" id="SIVMQLT"/>
<sequence>MIDERLKKDLAILPISTVRALTNLSDRQIRYYESQDLLTTKRGKGGQRRFSLNDVERLIEIRMMMESGDSLKDIHNLYETHRVSNRRNEKTEFVHSLENEFLKIGRLEKH</sequence>
<organism evidence="6 11">
    <name type="scientific">Oenococcus oeni</name>
    <name type="common">Leuconostoc oenos</name>
    <dbReference type="NCBI Taxonomy" id="1247"/>
    <lineage>
        <taxon>Bacteria</taxon>
        <taxon>Bacillati</taxon>
        <taxon>Bacillota</taxon>
        <taxon>Bacilli</taxon>
        <taxon>Lactobacillales</taxon>
        <taxon>Lactobacillaceae</taxon>
        <taxon>Oenococcus</taxon>
    </lineage>
</organism>
<dbReference type="InterPro" id="IPR047057">
    <property type="entry name" value="MerR_fam"/>
</dbReference>
<evidence type="ECO:0000313" key="8">
    <source>
        <dbReference type="EMBL" id="VDB98087.1"/>
    </source>
</evidence>
<dbReference type="Proteomes" id="UP000294726">
    <property type="component" value="Chromosome"/>
</dbReference>
<dbReference type="Proteomes" id="UP001281024">
    <property type="component" value="Unassembled WGS sequence"/>
</dbReference>
<dbReference type="GO" id="GO:0003700">
    <property type="term" value="F:DNA-binding transcription factor activity"/>
    <property type="evidence" value="ECO:0007669"/>
    <property type="project" value="InterPro"/>
</dbReference>
<dbReference type="SMR" id="A0A483BES1"/>
<dbReference type="SMART" id="SM00422">
    <property type="entry name" value="HTH_MERR"/>
    <property type="match status" value="1"/>
</dbReference>
<keyword evidence="4" id="KW-0804">Transcription</keyword>
<keyword evidence="2" id="KW-0805">Transcription regulation</keyword>
<evidence type="ECO:0000256" key="1">
    <source>
        <dbReference type="ARBA" id="ARBA00022491"/>
    </source>
</evidence>
<dbReference type="EMBL" id="MLOK01000036">
    <property type="protein sequence ID" value="OIM21451.1"/>
    <property type="molecule type" value="Genomic_DNA"/>
</dbReference>
<dbReference type="Proteomes" id="UP000181728">
    <property type="component" value="Unassembled WGS sequence"/>
</dbReference>
<dbReference type="GO" id="GO:0003677">
    <property type="term" value="F:DNA binding"/>
    <property type="evidence" value="ECO:0007669"/>
    <property type="project" value="UniProtKB-KW"/>
</dbReference>
<dbReference type="GeneID" id="75065975"/>
<reference evidence="6" key="3">
    <citation type="submission" date="2019-10" db="EMBL/GenBank/DDBJ databases">
        <title>Malate fermentation in French cider.</title>
        <authorList>
            <person name="Cousin F.J."/>
            <person name="Medina Fernandez S."/>
            <person name="Misery B."/>
            <person name="Laplace J.-M."/>
            <person name="Cretenet M."/>
        </authorList>
    </citation>
    <scope>NUCLEOTIDE SEQUENCE</scope>
    <source>
        <strain evidence="6">UCMA15129</strain>
    </source>
</reference>
<reference evidence="7 9" key="1">
    <citation type="journal article" date="2016" name="BMC Genomics">
        <title>Consensus pan-genome assembly of the specialised wine bacterium Oenococcus oeni.</title>
        <authorList>
            <person name="Sternes P.R."/>
            <person name="Borneman A.R."/>
        </authorList>
    </citation>
    <scope>NUCLEOTIDE SEQUENCE [LARGE SCALE GENOMIC DNA]</scope>
    <source>
        <strain evidence="7 9">AWRIB661</strain>
    </source>
</reference>
<evidence type="ECO:0000313" key="9">
    <source>
        <dbReference type="Proteomes" id="UP000181728"/>
    </source>
</evidence>
<gene>
    <name evidence="8" type="primary">GlnR</name>
    <name evidence="7" type="ORF">ATX59_04595</name>
    <name evidence="6" type="ORF">GA838_03260</name>
    <name evidence="8" type="ORF">OENI_0939</name>
</gene>
<dbReference type="InterPro" id="IPR009061">
    <property type="entry name" value="DNA-bd_dom_put_sf"/>
</dbReference>
<reference evidence="8 10" key="2">
    <citation type="submission" date="2018-08" db="EMBL/GenBank/DDBJ databases">
        <authorList>
            <person name="Lorentzen P. G. S. M."/>
        </authorList>
    </citation>
    <scope>NUCLEOTIDE SEQUENCE [LARGE SCALE GENOMIC DNA]</scope>
    <source>
        <strain evidence="8 10">CRBO_1381</strain>
    </source>
</reference>
<dbReference type="Pfam" id="PF13411">
    <property type="entry name" value="MerR_1"/>
    <property type="match status" value="1"/>
</dbReference>
<dbReference type="AlphaFoldDB" id="A0A483BES1"/>
<evidence type="ECO:0000313" key="6">
    <source>
        <dbReference type="EMBL" id="MDV7714796.1"/>
    </source>
</evidence>
<dbReference type="PANTHER" id="PTHR30204">
    <property type="entry name" value="REDOX-CYCLING DRUG-SENSING TRANSCRIPTIONAL ACTIVATOR SOXR"/>
    <property type="match status" value="1"/>
</dbReference>
<evidence type="ECO:0000313" key="10">
    <source>
        <dbReference type="Proteomes" id="UP000294726"/>
    </source>
</evidence>
<dbReference type="EMBL" id="LR031358">
    <property type="protein sequence ID" value="VDB98087.1"/>
    <property type="molecule type" value="Genomic_DNA"/>
</dbReference>
<dbReference type="InterPro" id="IPR000551">
    <property type="entry name" value="MerR-type_HTH_dom"/>
</dbReference>